<feature type="compositionally biased region" description="Basic residues" evidence="1">
    <location>
        <begin position="1"/>
        <end position="10"/>
    </location>
</feature>
<feature type="region of interest" description="Disordered" evidence="1">
    <location>
        <begin position="1"/>
        <end position="51"/>
    </location>
</feature>
<feature type="transmembrane region" description="Helical" evidence="2">
    <location>
        <begin position="700"/>
        <end position="725"/>
    </location>
</feature>
<feature type="transmembrane region" description="Helical" evidence="2">
    <location>
        <begin position="651"/>
        <end position="680"/>
    </location>
</feature>
<keyword evidence="6" id="KW-1185">Reference proteome</keyword>
<feature type="transmembrane region" description="Helical" evidence="2">
    <location>
        <begin position="570"/>
        <end position="588"/>
    </location>
</feature>
<keyword evidence="2" id="KW-0812">Transmembrane</keyword>
<evidence type="ECO:0000259" key="3">
    <source>
        <dbReference type="Pfam" id="PF02714"/>
    </source>
</evidence>
<evidence type="ECO:0000313" key="6">
    <source>
        <dbReference type="Proteomes" id="UP000054498"/>
    </source>
</evidence>
<dbReference type="Proteomes" id="UP000054498">
    <property type="component" value="Unassembled WGS sequence"/>
</dbReference>
<organism evidence="5 6">
    <name type="scientific">Monoraphidium neglectum</name>
    <dbReference type="NCBI Taxonomy" id="145388"/>
    <lineage>
        <taxon>Eukaryota</taxon>
        <taxon>Viridiplantae</taxon>
        <taxon>Chlorophyta</taxon>
        <taxon>core chlorophytes</taxon>
        <taxon>Chlorophyceae</taxon>
        <taxon>CS clade</taxon>
        <taxon>Sphaeropleales</taxon>
        <taxon>Selenastraceae</taxon>
        <taxon>Monoraphidium</taxon>
    </lineage>
</organism>
<accession>A0A0D2M026</accession>
<dbReference type="AlphaFoldDB" id="A0A0D2M026"/>
<keyword evidence="2" id="KW-0472">Membrane</keyword>
<dbReference type="InterPro" id="IPR003864">
    <property type="entry name" value="CSC1/OSCA1-like_7TM"/>
</dbReference>
<feature type="transmembrane region" description="Helical" evidence="2">
    <location>
        <begin position="478"/>
        <end position="499"/>
    </location>
</feature>
<keyword evidence="2" id="KW-1133">Transmembrane helix</keyword>
<protein>
    <submittedName>
        <fullName evidence="5">ERD4-related membrane protein</fullName>
    </submittedName>
</protein>
<feature type="transmembrane region" description="Helical" evidence="2">
    <location>
        <begin position="433"/>
        <end position="458"/>
    </location>
</feature>
<dbReference type="GO" id="GO:0005227">
    <property type="term" value="F:calcium-activated cation channel activity"/>
    <property type="evidence" value="ECO:0007669"/>
    <property type="project" value="InterPro"/>
</dbReference>
<dbReference type="Pfam" id="PF02714">
    <property type="entry name" value="RSN1_7TM"/>
    <property type="match status" value="1"/>
</dbReference>
<dbReference type="InterPro" id="IPR027815">
    <property type="entry name" value="CSC1/OSCA1-like_cyt"/>
</dbReference>
<dbReference type="Pfam" id="PF14703">
    <property type="entry name" value="PHM7_cyt"/>
    <property type="match status" value="1"/>
</dbReference>
<evidence type="ECO:0000259" key="4">
    <source>
        <dbReference type="Pfam" id="PF14703"/>
    </source>
</evidence>
<evidence type="ECO:0000256" key="1">
    <source>
        <dbReference type="SAM" id="MobiDB-lite"/>
    </source>
</evidence>
<dbReference type="GeneID" id="25728178"/>
<dbReference type="OrthoDB" id="1689567at2759"/>
<feature type="compositionally biased region" description="Basic and acidic residues" evidence="1">
    <location>
        <begin position="27"/>
        <end position="40"/>
    </location>
</feature>
<dbReference type="PANTHER" id="PTHR13018:SF5">
    <property type="entry name" value="RE44586P"/>
    <property type="match status" value="1"/>
</dbReference>
<proteinExistence type="predicted"/>
<dbReference type="InterPro" id="IPR045122">
    <property type="entry name" value="Csc1-like"/>
</dbReference>
<dbReference type="EMBL" id="KK102751">
    <property type="protein sequence ID" value="KIY96999.1"/>
    <property type="molecule type" value="Genomic_DNA"/>
</dbReference>
<feature type="transmembrane region" description="Helical" evidence="2">
    <location>
        <begin position="535"/>
        <end position="558"/>
    </location>
</feature>
<dbReference type="PANTHER" id="PTHR13018">
    <property type="entry name" value="PROBABLE MEMBRANE PROTEIN DUF221-RELATED"/>
    <property type="match status" value="1"/>
</dbReference>
<gene>
    <name evidence="5" type="ORF">MNEG_10963</name>
</gene>
<dbReference type="KEGG" id="mng:MNEG_10963"/>
<dbReference type="RefSeq" id="XP_013896019.1">
    <property type="nucleotide sequence ID" value="XM_014040565.1"/>
</dbReference>
<feature type="domain" description="CSC1/OSCA1-like cytosolic" evidence="4">
    <location>
        <begin position="283"/>
        <end position="420"/>
    </location>
</feature>
<dbReference type="GO" id="GO:0005886">
    <property type="term" value="C:plasma membrane"/>
    <property type="evidence" value="ECO:0007669"/>
    <property type="project" value="TreeGrafter"/>
</dbReference>
<name>A0A0D2M026_9CHLO</name>
<evidence type="ECO:0000313" key="5">
    <source>
        <dbReference type="EMBL" id="KIY96999.1"/>
    </source>
</evidence>
<evidence type="ECO:0000256" key="2">
    <source>
        <dbReference type="SAM" id="Phobius"/>
    </source>
</evidence>
<reference evidence="5 6" key="1">
    <citation type="journal article" date="2013" name="BMC Genomics">
        <title>Reconstruction of the lipid metabolism for the microalga Monoraphidium neglectum from its genome sequence reveals characteristics suitable for biofuel production.</title>
        <authorList>
            <person name="Bogen C."/>
            <person name="Al-Dilaimi A."/>
            <person name="Albersmeier A."/>
            <person name="Wichmann J."/>
            <person name="Grundmann M."/>
            <person name="Rupp O."/>
            <person name="Lauersen K.J."/>
            <person name="Blifernez-Klassen O."/>
            <person name="Kalinowski J."/>
            <person name="Goesmann A."/>
            <person name="Mussgnug J.H."/>
            <person name="Kruse O."/>
        </authorList>
    </citation>
    <scope>NUCLEOTIDE SEQUENCE [LARGE SCALE GENOMIC DNA]</scope>
    <source>
        <strain evidence="5 6">SAG 48.87</strain>
    </source>
</reference>
<feature type="domain" description="CSC1/OSCA1-like 7TM region" evidence="3">
    <location>
        <begin position="440"/>
        <end position="717"/>
    </location>
</feature>
<sequence>MKRLKTKGRHTSGGGGTAGAAQAVGEGAERPAEAGDETKAVGKGNGGLAVGPEQIGVAIPGGTLAAGDKEFNHMAAPKWWSTVDVVTTQDGKLRRITDDEKAEQEIAGAHVLLAKPSVRYRKTVNTYDHAGRPTSVHAQQYAVLVTNVNQPVYPEYQGDRPVLGAGICGNPNVKYGGDDVWLGERHRQFVEALEASKRAVANASRPPRTVTGKDAQAAVQAAEAVAALEAAEAGLPAGVAPWSASRGRGAVAPGRAAELWGRARAAVRSGRVRRLLTSETYSTVGAVFAALFPDDFDRVVPVFNFRETDLLMRQWDIKLGQLEAAERAVALGGKRKTIRPKGSGGAVDQIEWLVAEVARLERAVLEARDRALVFNSTPSSFVLFRTQKAAAIASSCNIHPLRKELFKVFPAPGPEEVNWEALWFTHAQRVRRAFYVTPFLVVLVLLPVSLLTSAMTQLNDLFCSANNTKLRWDDYCYSGMRFFTILRSVLTGFVPALLIQLWQGLLMPRLVYLAAQSEACHYSLSDLDRRMGSIYFLWGCFNFFGGGVIGSTALARVPEIINKPFETPQLLGYALPATAKFFFSYLILRTLMTIPLRFLITQPGVWQAWIRIGLMPFSKSMRDDHVAERTLFMRNAIRSPRYGVEYGANTCLILLICFAFAVICPLLPLFGVFFFLGQWLFWRYQLIYNYQRKYESGGQFFPFVADRIMVCAAVMVAFTGCVMIVKRAWAQATLDLYIHGMREMPLLVAQMAPRARVPATVYVPPPLQANGWLWYPEFNRCWEWFGMPGYSW</sequence>